<comment type="caution">
    <text evidence="2">The sequence shown here is derived from an EMBL/GenBank/DDBJ whole genome shotgun (WGS) entry which is preliminary data.</text>
</comment>
<gene>
    <name evidence="2" type="ORF">Ddye_012897</name>
</gene>
<name>A0AAD9X553_9ROSI</name>
<feature type="region of interest" description="Disordered" evidence="1">
    <location>
        <begin position="88"/>
        <end position="118"/>
    </location>
</feature>
<evidence type="ECO:0000256" key="1">
    <source>
        <dbReference type="SAM" id="MobiDB-lite"/>
    </source>
</evidence>
<dbReference type="EMBL" id="JANJYI010000004">
    <property type="protein sequence ID" value="KAK2653041.1"/>
    <property type="molecule type" value="Genomic_DNA"/>
</dbReference>
<evidence type="ECO:0000313" key="2">
    <source>
        <dbReference type="EMBL" id="KAK2653041.1"/>
    </source>
</evidence>
<dbReference type="Proteomes" id="UP001280121">
    <property type="component" value="Unassembled WGS sequence"/>
</dbReference>
<dbReference type="AlphaFoldDB" id="A0AAD9X553"/>
<sequence length="126" mass="14425">MSPMTCPSTSLNGADVSIKQHLIVDVPTRQLYLLLLNLSLEIDYRFFFFFFFLRDSLFPVSRVAGRDRGGMLFAAYLCHQDRRLDHRRQLPTSPARSAKLSDNLDHTSEPFADESDDMSEHVIKGC</sequence>
<proteinExistence type="predicted"/>
<reference evidence="2" key="1">
    <citation type="journal article" date="2023" name="Plant J.">
        <title>Genome sequences and population genomics provide insights into the demographic history, inbreeding, and mutation load of two 'living fossil' tree species of Dipteronia.</title>
        <authorList>
            <person name="Feng Y."/>
            <person name="Comes H.P."/>
            <person name="Chen J."/>
            <person name="Zhu S."/>
            <person name="Lu R."/>
            <person name="Zhang X."/>
            <person name="Li P."/>
            <person name="Qiu J."/>
            <person name="Olsen K.M."/>
            <person name="Qiu Y."/>
        </authorList>
    </citation>
    <scope>NUCLEOTIDE SEQUENCE</scope>
    <source>
        <strain evidence="2">KIB01</strain>
    </source>
</reference>
<protein>
    <submittedName>
        <fullName evidence="2">Uncharacterized protein</fullName>
    </submittedName>
</protein>
<accession>A0AAD9X553</accession>
<organism evidence="2 3">
    <name type="scientific">Dipteronia dyeriana</name>
    <dbReference type="NCBI Taxonomy" id="168575"/>
    <lineage>
        <taxon>Eukaryota</taxon>
        <taxon>Viridiplantae</taxon>
        <taxon>Streptophyta</taxon>
        <taxon>Embryophyta</taxon>
        <taxon>Tracheophyta</taxon>
        <taxon>Spermatophyta</taxon>
        <taxon>Magnoliopsida</taxon>
        <taxon>eudicotyledons</taxon>
        <taxon>Gunneridae</taxon>
        <taxon>Pentapetalae</taxon>
        <taxon>rosids</taxon>
        <taxon>malvids</taxon>
        <taxon>Sapindales</taxon>
        <taxon>Sapindaceae</taxon>
        <taxon>Hippocastanoideae</taxon>
        <taxon>Acereae</taxon>
        <taxon>Dipteronia</taxon>
    </lineage>
</organism>
<keyword evidence="3" id="KW-1185">Reference proteome</keyword>
<evidence type="ECO:0000313" key="3">
    <source>
        <dbReference type="Proteomes" id="UP001280121"/>
    </source>
</evidence>